<evidence type="ECO:0000256" key="2">
    <source>
        <dbReference type="ARBA" id="ARBA00006484"/>
    </source>
</evidence>
<evidence type="ECO:0000256" key="4">
    <source>
        <dbReference type="ARBA" id="ARBA00023002"/>
    </source>
</evidence>
<dbReference type="GO" id="GO:0004316">
    <property type="term" value="F:3-oxoacyl-[acyl-carrier-protein] reductase (NADPH) activity"/>
    <property type="evidence" value="ECO:0007669"/>
    <property type="project" value="UniProtKB-EC"/>
</dbReference>
<dbReference type="InterPro" id="IPR020904">
    <property type="entry name" value="Sc_DH/Rdtase_CS"/>
</dbReference>
<comment type="similarity">
    <text evidence="2 7">Belongs to the short-chain dehydrogenases/reductases (SDR) family.</text>
</comment>
<keyword evidence="3" id="KW-0964">Secreted</keyword>
<protein>
    <recommendedName>
        <fullName evidence="5">3-oxoacyl-[acyl-carrier-protein] reductase MabA</fullName>
    </recommendedName>
</protein>
<dbReference type="InterPro" id="IPR036291">
    <property type="entry name" value="NAD(P)-bd_dom_sf"/>
</dbReference>
<gene>
    <name evidence="8" type="ORF">SAMN05421642_106160</name>
</gene>
<comment type="subcellular location">
    <subcellularLocation>
        <location evidence="1">Secreted</location>
        <location evidence="1">Cell wall</location>
    </subcellularLocation>
</comment>
<dbReference type="PRINTS" id="PR00080">
    <property type="entry name" value="SDRFAMILY"/>
</dbReference>
<dbReference type="FunFam" id="3.40.50.720:FF:000084">
    <property type="entry name" value="Short-chain dehydrogenase reductase"/>
    <property type="match status" value="1"/>
</dbReference>
<evidence type="ECO:0000313" key="9">
    <source>
        <dbReference type="Proteomes" id="UP000198327"/>
    </source>
</evidence>
<dbReference type="PANTHER" id="PTHR42879">
    <property type="entry name" value="3-OXOACYL-(ACYL-CARRIER-PROTEIN) REDUCTASE"/>
    <property type="match status" value="1"/>
</dbReference>
<dbReference type="Proteomes" id="UP000198327">
    <property type="component" value="Unassembled WGS sequence"/>
</dbReference>
<sequence length="258" mass="27072">MKLQDRVVAITGGTQGIGRGIAAAALAEGAKVSLNGRSREKGDKALADFGVGDRAVFFPGDVTTQSDVEDFVEQTVATFGRIDVLVNNAGGAKDLQPTAELSDDEWTLVMNWNLNSNFWATRRALQHMLPNKYGRIINISSVEGKHGKPVFTAYVAAKHAINGMTKSIAREVGTEGITVNSICPGLVITDIIKNNGPGTAKAMGMTFDEMVALFAEESAIKRPNTVEEVAAMAILLASDAGAGITGAILSVDGGTASY</sequence>
<keyword evidence="9" id="KW-1185">Reference proteome</keyword>
<dbReference type="InterPro" id="IPR050259">
    <property type="entry name" value="SDR"/>
</dbReference>
<evidence type="ECO:0000313" key="8">
    <source>
        <dbReference type="EMBL" id="SNS87388.1"/>
    </source>
</evidence>
<keyword evidence="4" id="KW-0560">Oxidoreductase</keyword>
<dbReference type="AlphaFoldDB" id="A0A239I299"/>
<dbReference type="CDD" id="cd05233">
    <property type="entry name" value="SDR_c"/>
    <property type="match status" value="1"/>
</dbReference>
<comment type="catalytic activity">
    <reaction evidence="6">
        <text>a (3R)-hydroxyacyl-[ACP] + NADP(+) = a 3-oxoacyl-[ACP] + NADPH + H(+)</text>
        <dbReference type="Rhea" id="RHEA:17397"/>
        <dbReference type="Rhea" id="RHEA-COMP:9916"/>
        <dbReference type="Rhea" id="RHEA-COMP:9945"/>
        <dbReference type="ChEBI" id="CHEBI:15378"/>
        <dbReference type="ChEBI" id="CHEBI:57783"/>
        <dbReference type="ChEBI" id="CHEBI:58349"/>
        <dbReference type="ChEBI" id="CHEBI:78776"/>
        <dbReference type="ChEBI" id="CHEBI:78827"/>
        <dbReference type="EC" id="1.1.1.100"/>
    </reaction>
    <physiologicalReaction direction="right-to-left" evidence="6">
        <dbReference type="Rhea" id="RHEA:17399"/>
    </physiologicalReaction>
</comment>
<name>A0A239I299_9NOCA</name>
<reference evidence="9" key="1">
    <citation type="submission" date="2017-06" db="EMBL/GenBank/DDBJ databases">
        <authorList>
            <person name="Varghese N."/>
            <person name="Submissions S."/>
        </authorList>
    </citation>
    <scope>NUCLEOTIDE SEQUENCE [LARGE SCALE GENOMIC DNA]</scope>
    <source>
        <strain evidence="9">JCM 23211</strain>
    </source>
</reference>
<evidence type="ECO:0000256" key="6">
    <source>
        <dbReference type="ARBA" id="ARBA00047400"/>
    </source>
</evidence>
<dbReference type="PANTHER" id="PTHR42879:SF2">
    <property type="entry name" value="3-OXOACYL-[ACYL-CARRIER-PROTEIN] REDUCTASE FABG"/>
    <property type="match status" value="1"/>
</dbReference>
<dbReference type="Gene3D" id="3.40.50.720">
    <property type="entry name" value="NAD(P)-binding Rossmann-like Domain"/>
    <property type="match status" value="1"/>
</dbReference>
<dbReference type="EMBL" id="FZOW01000006">
    <property type="protein sequence ID" value="SNS87388.1"/>
    <property type="molecule type" value="Genomic_DNA"/>
</dbReference>
<proteinExistence type="inferred from homology"/>
<keyword evidence="3" id="KW-0134">Cell wall</keyword>
<dbReference type="GO" id="GO:0032787">
    <property type="term" value="P:monocarboxylic acid metabolic process"/>
    <property type="evidence" value="ECO:0007669"/>
    <property type="project" value="UniProtKB-ARBA"/>
</dbReference>
<evidence type="ECO:0000256" key="7">
    <source>
        <dbReference type="RuleBase" id="RU000363"/>
    </source>
</evidence>
<dbReference type="SUPFAM" id="SSF51735">
    <property type="entry name" value="NAD(P)-binding Rossmann-fold domains"/>
    <property type="match status" value="1"/>
</dbReference>
<dbReference type="STRING" id="398843.A3K89_07120"/>
<dbReference type="OrthoDB" id="9786435at2"/>
<evidence type="ECO:0000256" key="1">
    <source>
        <dbReference type="ARBA" id="ARBA00004191"/>
    </source>
</evidence>
<evidence type="ECO:0000256" key="3">
    <source>
        <dbReference type="ARBA" id="ARBA00022512"/>
    </source>
</evidence>
<dbReference type="PRINTS" id="PR00081">
    <property type="entry name" value="GDHRDH"/>
</dbReference>
<dbReference type="InterPro" id="IPR002347">
    <property type="entry name" value="SDR_fam"/>
</dbReference>
<dbReference type="PROSITE" id="PS00061">
    <property type="entry name" value="ADH_SHORT"/>
    <property type="match status" value="1"/>
</dbReference>
<evidence type="ECO:0000256" key="5">
    <source>
        <dbReference type="ARBA" id="ARBA00040781"/>
    </source>
</evidence>
<accession>A0A239I299</accession>
<organism evidence="8 9">
    <name type="scientific">Rhodococcoides kyotonense</name>
    <dbReference type="NCBI Taxonomy" id="398843"/>
    <lineage>
        <taxon>Bacteria</taxon>
        <taxon>Bacillati</taxon>
        <taxon>Actinomycetota</taxon>
        <taxon>Actinomycetes</taxon>
        <taxon>Mycobacteriales</taxon>
        <taxon>Nocardiaceae</taxon>
        <taxon>Rhodococcoides</taxon>
    </lineage>
</organism>
<dbReference type="RefSeq" id="WP_089246449.1">
    <property type="nucleotide sequence ID" value="NZ_FZOW01000006.1"/>
</dbReference>
<dbReference type="Pfam" id="PF00106">
    <property type="entry name" value="adh_short"/>
    <property type="match status" value="1"/>
</dbReference>